<dbReference type="EMBL" id="BGZO01000185">
    <property type="protein sequence ID" value="GBR77311.1"/>
    <property type="molecule type" value="Genomic_DNA"/>
</dbReference>
<name>A0A388TK56_9BACT</name>
<dbReference type="Proteomes" id="UP000275925">
    <property type="component" value="Unassembled WGS sequence"/>
</dbReference>
<sequence length="73" mass="7760">MMASDYGDQIKYKADPYNIDSNKAITASGVRTALGTKEDVANKQVDSTDAAGILTTSSSDAHYPSSKLVGRNF</sequence>
<comment type="caution">
    <text evidence="1">The sequence shown here is derived from an EMBL/GenBank/DDBJ whole genome shotgun (WGS) entry which is preliminary data.</text>
</comment>
<organism evidence="1 2">
    <name type="scientific">Candidatus Termititenax persephonae</name>
    <dbReference type="NCBI Taxonomy" id="2218525"/>
    <lineage>
        <taxon>Bacteria</taxon>
        <taxon>Bacillati</taxon>
        <taxon>Candidatus Margulisiibacteriota</taxon>
        <taxon>Candidatus Termititenacia</taxon>
        <taxon>Candidatus Termititenacales</taxon>
        <taxon>Candidatus Termititenacaceae</taxon>
        <taxon>Candidatus Termititenax</taxon>
    </lineage>
</organism>
<evidence type="ECO:0000313" key="2">
    <source>
        <dbReference type="Proteomes" id="UP000275925"/>
    </source>
</evidence>
<gene>
    <name evidence="1" type="ORF">NO2_1712</name>
</gene>
<keyword evidence="2" id="KW-1185">Reference proteome</keyword>
<accession>A0A388TK56</accession>
<reference evidence="1 2" key="1">
    <citation type="journal article" date="2019" name="ISME J.">
        <title>Genome analyses of uncultured TG2/ZB3 bacteria in 'Margulisbacteria' specifically attached to ectosymbiotic spirochetes of protists in the termite gut.</title>
        <authorList>
            <person name="Utami Y.D."/>
            <person name="Kuwahara H."/>
            <person name="Igai K."/>
            <person name="Murakami T."/>
            <person name="Sugaya K."/>
            <person name="Morikawa T."/>
            <person name="Nagura Y."/>
            <person name="Yuki M."/>
            <person name="Deevong P."/>
            <person name="Inoue T."/>
            <person name="Kihara K."/>
            <person name="Lo N."/>
            <person name="Yamada A."/>
            <person name="Ohkuma M."/>
            <person name="Hongoh Y."/>
        </authorList>
    </citation>
    <scope>NUCLEOTIDE SEQUENCE [LARGE SCALE GENOMIC DNA]</scope>
    <source>
        <strain evidence="1">NkOx7-02</strain>
    </source>
</reference>
<evidence type="ECO:0000313" key="1">
    <source>
        <dbReference type="EMBL" id="GBR77311.1"/>
    </source>
</evidence>
<proteinExistence type="predicted"/>
<dbReference type="AlphaFoldDB" id="A0A388TK56"/>
<protein>
    <submittedName>
        <fullName evidence="1">Uncharacterized protein</fullName>
    </submittedName>
</protein>
<feature type="non-terminal residue" evidence="1">
    <location>
        <position position="73"/>
    </location>
</feature>